<protein>
    <submittedName>
        <fullName evidence="1">Uncharacterized protein</fullName>
    </submittedName>
</protein>
<sequence>MSGSNGVEWNLNTQLMHESDDVYAKLTKYQPTTNVPSKCSEEELRNLWDPETSFDVHNRDQGIHGNLFLMNSFASKHGADTKTGGLTSTGTTVGECKLFSTLHSLTMIEPRVLDNYSKLGVFYEGFLERKETREVLEGGQFHKYFIKPLDRSSQITSK</sequence>
<keyword evidence="2" id="KW-1185">Reference proteome</keyword>
<organism evidence="1 2">
    <name type="scientific">Triparma verrucosa</name>
    <dbReference type="NCBI Taxonomy" id="1606542"/>
    <lineage>
        <taxon>Eukaryota</taxon>
        <taxon>Sar</taxon>
        <taxon>Stramenopiles</taxon>
        <taxon>Ochrophyta</taxon>
        <taxon>Bolidophyceae</taxon>
        <taxon>Parmales</taxon>
        <taxon>Triparmaceae</taxon>
        <taxon>Triparma</taxon>
    </lineage>
</organism>
<gene>
    <name evidence="1" type="ORF">TrVE_jg9614</name>
</gene>
<dbReference type="Proteomes" id="UP001165160">
    <property type="component" value="Unassembled WGS sequence"/>
</dbReference>
<reference evidence="2" key="1">
    <citation type="journal article" date="2023" name="Commun. Biol.">
        <title>Genome analysis of Parmales, the sister group of diatoms, reveals the evolutionary specialization of diatoms from phago-mixotrophs to photoautotrophs.</title>
        <authorList>
            <person name="Ban H."/>
            <person name="Sato S."/>
            <person name="Yoshikawa S."/>
            <person name="Yamada K."/>
            <person name="Nakamura Y."/>
            <person name="Ichinomiya M."/>
            <person name="Sato N."/>
            <person name="Blanc-Mathieu R."/>
            <person name="Endo H."/>
            <person name="Kuwata A."/>
            <person name="Ogata H."/>
        </authorList>
    </citation>
    <scope>NUCLEOTIDE SEQUENCE [LARGE SCALE GENOMIC DNA]</scope>
    <source>
        <strain evidence="2">NIES 3699</strain>
    </source>
</reference>
<name>A0A9W7KTV5_9STRA</name>
<accession>A0A9W7KTV5</accession>
<dbReference type="EMBL" id="BRXX01000425">
    <property type="protein sequence ID" value="GMI11135.1"/>
    <property type="molecule type" value="Genomic_DNA"/>
</dbReference>
<comment type="caution">
    <text evidence="1">The sequence shown here is derived from an EMBL/GenBank/DDBJ whole genome shotgun (WGS) entry which is preliminary data.</text>
</comment>
<proteinExistence type="predicted"/>
<evidence type="ECO:0000313" key="1">
    <source>
        <dbReference type="EMBL" id="GMI11135.1"/>
    </source>
</evidence>
<dbReference type="AlphaFoldDB" id="A0A9W7KTV5"/>
<evidence type="ECO:0000313" key="2">
    <source>
        <dbReference type="Proteomes" id="UP001165160"/>
    </source>
</evidence>